<organism evidence="1 2">
    <name type="scientific">Tritrichomonas musculus</name>
    <dbReference type="NCBI Taxonomy" id="1915356"/>
    <lineage>
        <taxon>Eukaryota</taxon>
        <taxon>Metamonada</taxon>
        <taxon>Parabasalia</taxon>
        <taxon>Tritrichomonadida</taxon>
        <taxon>Tritrichomonadidae</taxon>
        <taxon>Tritrichomonas</taxon>
    </lineage>
</organism>
<sequence length="849" mass="97510">MNPSENIHLKRDFYGHYLAFIESEADVNDCCSELIKYLDSKKVSEDPSVLKEFLQMIIKITNNHYRNRGFFQKVNTIILHFQEKIKQYFTNPEIFQIFESNKRILLLLFKAQILTVDDWIVTFLLDNRRKPKYRTYCHFFMPEIEPFLDDQKRQLINYSFNFNFSTEDNFEEKRQEGENDSLIAKYIRNDMLHEFVTYVTINKYSHKIQESVYETNPFLLDKEPSLIEYAAFFGSLKIFNYLKPLMGLDSSLWPFVIHGGDVRMIHVLEEERVVPENNDYEPCLIEAIKCHHNNIANYIINLAMLSNDDELSFKYRNYYFLPDHCDHLSFIYSCQYGYLEIVKLYLNQGKKKNDAAIRIAAHYGNDDIVDLLLHFCKMTEITSEMFANSPKLIKEVIPEFVTSIGERTFQGCSSLVEVTIPSSITIFKDYIFDECKSLKKVTIPSSVTFLGKYAFFKCSSLEEIVIPDSVHTINKYCFASCSSLKRITIPSSITHYEDSIFTGCAKLEQIDIQFEMKTIKKYFFRGCSSLKEITIKDYVTEIEDMAFADCSSLSKVTIPSSVTKIGNGVFKDCKALTQITIPSSITTISDSLFEDCSKLTEVTFLSEITSIGKFAFYGCESLKEFTIPSTITTLSDSVFNRCYSLTHIKIPSSITQIGEKAFYSCFALNDIEIPSSVTMIGISAFAHCRSLTHIEIPPIQILRENVFFHCKALRKVTIPDTVTSIEYGCFQNCESLTEIFIPPSVECIGRAVFTCCEKLEKIEIPHGVKIIEPFTFENCHFLSQVIIPNTVTEIGNQAFDSCSSLKHIDIPSSVKTIAHDSFCSCPVGENEEIKKLIPNCPYQNDHSDS</sequence>
<dbReference type="Pfam" id="PF13306">
    <property type="entry name" value="LRR_5"/>
    <property type="match status" value="2"/>
</dbReference>
<accession>A0ABR2K5U2</accession>
<proteinExistence type="predicted"/>
<gene>
    <name evidence="1" type="ORF">M9Y10_041956</name>
</gene>
<comment type="caution">
    <text evidence="1">The sequence shown here is derived from an EMBL/GenBank/DDBJ whole genome shotgun (WGS) entry which is preliminary data.</text>
</comment>
<dbReference type="PANTHER" id="PTHR45661:SF3">
    <property type="entry name" value="IG-LIKE DOMAIN-CONTAINING PROTEIN"/>
    <property type="match status" value="1"/>
</dbReference>
<keyword evidence="2" id="KW-1185">Reference proteome</keyword>
<dbReference type="InterPro" id="IPR036770">
    <property type="entry name" value="Ankyrin_rpt-contain_sf"/>
</dbReference>
<evidence type="ECO:0000313" key="1">
    <source>
        <dbReference type="EMBL" id="KAK8886493.1"/>
    </source>
</evidence>
<evidence type="ECO:0000313" key="2">
    <source>
        <dbReference type="Proteomes" id="UP001470230"/>
    </source>
</evidence>
<dbReference type="InterPro" id="IPR026906">
    <property type="entry name" value="LRR_5"/>
</dbReference>
<dbReference type="EMBL" id="JAPFFF010000007">
    <property type="protein sequence ID" value="KAK8886493.1"/>
    <property type="molecule type" value="Genomic_DNA"/>
</dbReference>
<dbReference type="Gene3D" id="1.25.40.20">
    <property type="entry name" value="Ankyrin repeat-containing domain"/>
    <property type="match status" value="1"/>
</dbReference>
<dbReference type="Proteomes" id="UP001470230">
    <property type="component" value="Unassembled WGS sequence"/>
</dbReference>
<dbReference type="InterPro" id="IPR053139">
    <property type="entry name" value="Surface_bspA-like"/>
</dbReference>
<dbReference type="PANTHER" id="PTHR45661">
    <property type="entry name" value="SURFACE ANTIGEN"/>
    <property type="match status" value="1"/>
</dbReference>
<reference evidence="1 2" key="1">
    <citation type="submission" date="2024-04" db="EMBL/GenBank/DDBJ databases">
        <title>Tritrichomonas musculus Genome.</title>
        <authorList>
            <person name="Alves-Ferreira E."/>
            <person name="Grigg M."/>
            <person name="Lorenzi H."/>
            <person name="Galac M."/>
        </authorList>
    </citation>
    <scope>NUCLEOTIDE SEQUENCE [LARGE SCALE GENOMIC DNA]</scope>
    <source>
        <strain evidence="1 2">EAF2021</strain>
    </source>
</reference>
<dbReference type="InterPro" id="IPR032675">
    <property type="entry name" value="LRR_dom_sf"/>
</dbReference>
<protein>
    <submittedName>
        <fullName evidence="1">Uncharacterized protein</fullName>
    </submittedName>
</protein>
<dbReference type="Gene3D" id="3.80.10.10">
    <property type="entry name" value="Ribonuclease Inhibitor"/>
    <property type="match status" value="2"/>
</dbReference>
<dbReference type="SUPFAM" id="SSF48403">
    <property type="entry name" value="Ankyrin repeat"/>
    <property type="match status" value="1"/>
</dbReference>
<name>A0ABR2K5U2_9EUKA</name>
<dbReference type="Gene3D" id="3.40.50.12480">
    <property type="match status" value="5"/>
</dbReference>
<dbReference type="SUPFAM" id="SSF52058">
    <property type="entry name" value="L domain-like"/>
    <property type="match status" value="1"/>
</dbReference>